<dbReference type="PANTHER" id="PTHR46268:SF26">
    <property type="entry name" value="UNIVERSAL STRESS PROTEIN MJ0577"/>
    <property type="match status" value="1"/>
</dbReference>
<evidence type="ECO:0000313" key="4">
    <source>
        <dbReference type="Proteomes" id="UP000830835"/>
    </source>
</evidence>
<dbReference type="Pfam" id="PF00582">
    <property type="entry name" value="Usp"/>
    <property type="match status" value="2"/>
</dbReference>
<evidence type="ECO:0000313" key="3">
    <source>
        <dbReference type="EMBL" id="MCJ2541455.1"/>
    </source>
</evidence>
<dbReference type="Gene3D" id="3.40.50.620">
    <property type="entry name" value="HUPs"/>
    <property type="match status" value="2"/>
</dbReference>
<dbReference type="EMBL" id="JAFIRA010000001">
    <property type="protein sequence ID" value="MCJ2541455.1"/>
    <property type="molecule type" value="Genomic_DNA"/>
</dbReference>
<organism evidence="3 4">
    <name type="scientific">Thermostichus vulcanus str. 'Rupite'</name>
    <dbReference type="NCBI Taxonomy" id="2813851"/>
    <lineage>
        <taxon>Bacteria</taxon>
        <taxon>Bacillati</taxon>
        <taxon>Cyanobacteriota</taxon>
        <taxon>Cyanophyceae</taxon>
        <taxon>Thermostichales</taxon>
        <taxon>Thermostichaceae</taxon>
        <taxon>Thermostichus</taxon>
    </lineage>
</organism>
<sequence>MFKNLLIATDRQDGLQRFGKCLADLHSGGIERIAFVHSVAWQDDSIGIPEDITPEIQAQQAELQELLSDIPAGLEVKALVQVSKPVDLILKGIQQYGSDLLITGMDTHNLLTEKLFGSTTIGLLPKLKIPVMVVRPQLIAAFTLEELRLRSRHLFRCILVPFDFEEPRQKLLDDLSRRLSDSAPSQPQCENITVLYVIDPSARRNQGCDVQVLKRKAEADLAQAIEGLARHAQAVQLRTLVRVGSPLKEILATAADEDMTAIATASPNVGSFWEWSVRSLTGDILRRSWHPVLFFPRGALAK</sequence>
<evidence type="ECO:0000259" key="2">
    <source>
        <dbReference type="Pfam" id="PF00582"/>
    </source>
</evidence>
<dbReference type="PANTHER" id="PTHR46268">
    <property type="entry name" value="STRESS RESPONSE PROTEIN NHAX"/>
    <property type="match status" value="1"/>
</dbReference>
<name>A0ABT0C6N8_THEVL</name>
<dbReference type="SUPFAM" id="SSF52402">
    <property type="entry name" value="Adenine nucleotide alpha hydrolases-like"/>
    <property type="match status" value="2"/>
</dbReference>
<dbReference type="RefSeq" id="WP_244348450.1">
    <property type="nucleotide sequence ID" value="NZ_JAFIRA010000001.1"/>
</dbReference>
<keyword evidence="4" id="KW-1185">Reference proteome</keyword>
<gene>
    <name evidence="3" type="ORF">JX360_00800</name>
</gene>
<accession>A0ABT0C6N8</accession>
<dbReference type="InterPro" id="IPR006016">
    <property type="entry name" value="UspA"/>
</dbReference>
<reference evidence="3" key="1">
    <citation type="submission" date="2021-02" db="EMBL/GenBank/DDBJ databases">
        <title>The CRISPR/cas machinery reduction and long-range gene transfer in the hot spring cyanobacterium Synechococcus.</title>
        <authorList>
            <person name="Dvorak P."/>
            <person name="Jahodarova E."/>
            <person name="Hasler P."/>
            <person name="Poulickova A."/>
        </authorList>
    </citation>
    <scope>NUCLEOTIDE SEQUENCE</scope>
    <source>
        <strain evidence="3">Rupite</strain>
    </source>
</reference>
<proteinExistence type="inferred from homology"/>
<dbReference type="InterPro" id="IPR014729">
    <property type="entry name" value="Rossmann-like_a/b/a_fold"/>
</dbReference>
<protein>
    <submittedName>
        <fullName evidence="3">Universal stress protein</fullName>
    </submittedName>
</protein>
<feature type="domain" description="UspA" evidence="2">
    <location>
        <begin position="1"/>
        <end position="135"/>
    </location>
</feature>
<dbReference type="Proteomes" id="UP000830835">
    <property type="component" value="Unassembled WGS sequence"/>
</dbReference>
<dbReference type="CDD" id="cd00293">
    <property type="entry name" value="USP-like"/>
    <property type="match status" value="2"/>
</dbReference>
<feature type="domain" description="UspA" evidence="2">
    <location>
        <begin position="156"/>
        <end position="295"/>
    </location>
</feature>
<evidence type="ECO:0000256" key="1">
    <source>
        <dbReference type="ARBA" id="ARBA00008791"/>
    </source>
</evidence>
<comment type="similarity">
    <text evidence="1">Belongs to the universal stress protein A family.</text>
</comment>
<comment type="caution">
    <text evidence="3">The sequence shown here is derived from an EMBL/GenBank/DDBJ whole genome shotgun (WGS) entry which is preliminary data.</text>
</comment>